<dbReference type="PIRSF" id="PIRSF028291">
    <property type="entry name" value="UCP028291"/>
    <property type="match status" value="1"/>
</dbReference>
<protein>
    <submittedName>
        <fullName evidence="1">DUF2218 domain-containing protein</fullName>
    </submittedName>
</protein>
<organism evidence="1 2">
    <name type="scientific">Micavibrio aeruginosavorus</name>
    <dbReference type="NCBI Taxonomy" id="349221"/>
    <lineage>
        <taxon>Bacteria</taxon>
        <taxon>Pseudomonadati</taxon>
        <taxon>Bdellovibrionota</taxon>
        <taxon>Bdellovibrionia</taxon>
        <taxon>Bdellovibrionales</taxon>
        <taxon>Pseudobdellovibrionaceae</taxon>
        <taxon>Micavibrio</taxon>
    </lineage>
</organism>
<dbReference type="AlphaFoldDB" id="A0A2W5C135"/>
<evidence type="ECO:0000313" key="1">
    <source>
        <dbReference type="EMBL" id="PZO89025.1"/>
    </source>
</evidence>
<comment type="caution">
    <text evidence="1">The sequence shown here is derived from an EMBL/GenBank/DDBJ whole genome shotgun (WGS) entry which is preliminary data.</text>
</comment>
<reference evidence="1 2" key="1">
    <citation type="submission" date="2017-08" db="EMBL/GenBank/DDBJ databases">
        <title>Infants hospitalized years apart are colonized by the same room-sourced microbial strains.</title>
        <authorList>
            <person name="Brooks B."/>
            <person name="Olm M.R."/>
            <person name="Firek B.A."/>
            <person name="Baker R."/>
            <person name="Thomas B.C."/>
            <person name="Morowitz M.J."/>
            <person name="Banfield J.F."/>
        </authorList>
    </citation>
    <scope>NUCLEOTIDE SEQUENCE [LARGE SCALE GENOMIC DNA]</scope>
    <source>
        <strain evidence="1">S2_018_000_R2_104</strain>
    </source>
</reference>
<gene>
    <name evidence="1" type="ORF">DI626_00295</name>
</gene>
<dbReference type="Pfam" id="PF09981">
    <property type="entry name" value="DUF2218"/>
    <property type="match status" value="1"/>
</dbReference>
<name>A0A2W5C135_9BACT</name>
<dbReference type="EMBL" id="QFNK01000002">
    <property type="protein sequence ID" value="PZO89025.1"/>
    <property type="molecule type" value="Genomic_DNA"/>
</dbReference>
<accession>A0A2W5C135</accession>
<dbReference type="Proteomes" id="UP000249557">
    <property type="component" value="Unassembled WGS sequence"/>
</dbReference>
<dbReference type="InterPro" id="IPR014543">
    <property type="entry name" value="UCP028291"/>
</dbReference>
<dbReference type="Gene3D" id="3.30.310.50">
    <property type="entry name" value="Alpha-D-phosphohexomutase, C-terminal domain"/>
    <property type="match status" value="1"/>
</dbReference>
<sequence>MRSSIATVVTKNASRYLQQLCKHWGHRFTIIFNEHRGTIDFGDGQTVELAATEDLLEITILDEKGTRLPELEKVVADHLVRFAHKEQLNFEWTGR</sequence>
<evidence type="ECO:0000313" key="2">
    <source>
        <dbReference type="Proteomes" id="UP000249557"/>
    </source>
</evidence>
<proteinExistence type="predicted"/>